<dbReference type="PANTHER" id="PTHR43451:SF1">
    <property type="entry name" value="ACETYLTRANSFERASE"/>
    <property type="match status" value="1"/>
</dbReference>
<dbReference type="PROSITE" id="PS51186">
    <property type="entry name" value="GNAT"/>
    <property type="match status" value="1"/>
</dbReference>
<comment type="caution">
    <text evidence="2">The sequence shown here is derived from an EMBL/GenBank/DDBJ whole genome shotgun (WGS) entry which is preliminary data.</text>
</comment>
<evidence type="ECO:0000313" key="3">
    <source>
        <dbReference type="Proteomes" id="UP000176404"/>
    </source>
</evidence>
<dbReference type="InterPro" id="IPR016181">
    <property type="entry name" value="Acyl_CoA_acyltransferase"/>
</dbReference>
<organism evidence="2 3">
    <name type="scientific">Candidatus Woesebacteria bacterium RIFCSPLOWO2_01_FULL_39_10b</name>
    <dbReference type="NCBI Taxonomy" id="1802517"/>
    <lineage>
        <taxon>Bacteria</taxon>
        <taxon>Candidatus Woeseibacteriota</taxon>
    </lineage>
</organism>
<feature type="domain" description="N-acetyltransferase" evidence="1">
    <location>
        <begin position="5"/>
        <end position="158"/>
    </location>
</feature>
<dbReference type="InterPro" id="IPR000182">
    <property type="entry name" value="GNAT_dom"/>
</dbReference>
<protein>
    <recommendedName>
        <fullName evidence="1">N-acetyltransferase domain-containing protein</fullName>
    </recommendedName>
</protein>
<reference evidence="2 3" key="1">
    <citation type="journal article" date="2016" name="Nat. Commun.">
        <title>Thousands of microbial genomes shed light on interconnected biogeochemical processes in an aquifer system.</title>
        <authorList>
            <person name="Anantharaman K."/>
            <person name="Brown C.T."/>
            <person name="Hug L.A."/>
            <person name="Sharon I."/>
            <person name="Castelle C.J."/>
            <person name="Probst A.J."/>
            <person name="Thomas B.C."/>
            <person name="Singh A."/>
            <person name="Wilkins M.J."/>
            <person name="Karaoz U."/>
            <person name="Brodie E.L."/>
            <person name="Williams K.H."/>
            <person name="Hubbard S.S."/>
            <person name="Banfield J.F."/>
        </authorList>
    </citation>
    <scope>NUCLEOTIDE SEQUENCE [LARGE SCALE GENOMIC DNA]</scope>
</reference>
<dbReference type="Pfam" id="PF13673">
    <property type="entry name" value="Acetyltransf_10"/>
    <property type="match status" value="1"/>
</dbReference>
<evidence type="ECO:0000259" key="1">
    <source>
        <dbReference type="PROSITE" id="PS51186"/>
    </source>
</evidence>
<dbReference type="GO" id="GO:0016747">
    <property type="term" value="F:acyltransferase activity, transferring groups other than amino-acyl groups"/>
    <property type="evidence" value="ECO:0007669"/>
    <property type="project" value="InterPro"/>
</dbReference>
<dbReference type="CDD" id="cd04301">
    <property type="entry name" value="NAT_SF"/>
    <property type="match status" value="1"/>
</dbReference>
<dbReference type="Proteomes" id="UP000176404">
    <property type="component" value="Unassembled WGS sequence"/>
</dbReference>
<name>A0A1F8B8C2_9BACT</name>
<gene>
    <name evidence="2" type="ORF">A2892_04075</name>
</gene>
<dbReference type="STRING" id="1802517.A2892_04075"/>
<proteinExistence type="predicted"/>
<feature type="non-terminal residue" evidence="2">
    <location>
        <position position="167"/>
    </location>
</feature>
<evidence type="ECO:0000313" key="2">
    <source>
        <dbReference type="EMBL" id="OGM59675.1"/>
    </source>
</evidence>
<dbReference type="AlphaFoldDB" id="A0A1F8B8C2"/>
<dbReference type="PANTHER" id="PTHR43451">
    <property type="entry name" value="ACETYLTRANSFERASE (GNAT) FAMILY PROTEIN"/>
    <property type="match status" value="1"/>
</dbReference>
<dbReference type="EMBL" id="MGHD01000017">
    <property type="protein sequence ID" value="OGM59675.1"/>
    <property type="molecule type" value="Genomic_DNA"/>
</dbReference>
<dbReference type="SUPFAM" id="SSF55729">
    <property type="entry name" value="Acyl-CoA N-acyltransferases (Nat)"/>
    <property type="match status" value="1"/>
</dbReference>
<dbReference type="Gene3D" id="3.40.630.30">
    <property type="match status" value="1"/>
</dbReference>
<dbReference type="InterPro" id="IPR052564">
    <property type="entry name" value="N-acetyltrans/Recomb-assoc"/>
</dbReference>
<sequence length="167" mass="19486">MKNNIQIRKAKTKDIRAITKLHKKIVSEVNSAFYSPEVIKEWLNKISEGNVNHQFQNSVWIVAEIDSKIIGFGQYSVKDRQIYQINVDPKYLNQNIGKRLYEYIENGFKNNEIGKINLNSTLNAVGFYQKLGFEIVQEINFKLSRQSLKMIKMEKSLRKDCQVVLGR</sequence>
<accession>A0A1F8B8C2</accession>